<dbReference type="InterPro" id="IPR044965">
    <property type="entry name" value="Glyco_hydro_17_plant"/>
</dbReference>
<dbReference type="SUPFAM" id="SSF51445">
    <property type="entry name" value="(Trans)glycosidases"/>
    <property type="match status" value="1"/>
</dbReference>
<feature type="domain" description="X8" evidence="8">
    <location>
        <begin position="337"/>
        <end position="395"/>
    </location>
</feature>
<dbReference type="PANTHER" id="PTHR32227">
    <property type="entry name" value="GLUCAN ENDO-1,3-BETA-GLUCOSIDASE BG1-RELATED-RELATED"/>
    <property type="match status" value="1"/>
</dbReference>
<proteinExistence type="inferred from homology"/>
<dbReference type="Proteomes" id="UP001454036">
    <property type="component" value="Unassembled WGS sequence"/>
</dbReference>
<dbReference type="EMBL" id="BAABME010000042">
    <property type="protein sequence ID" value="GAA0138891.1"/>
    <property type="molecule type" value="Genomic_DNA"/>
</dbReference>
<sequence length="402" mass="45338">MFQENVFEKTLFVLYCLCLLAFSTSAIYFFFSLCKWKAFEQDWHQSIEYIKNMKAGSVKIYDANPEVLKLLSGTKIHVSIMVPSDQISHVASCQENANQWVRENVLAYYPRTRIQFVLVRNEVLSYNDTKMWADLVPAMRNIKIVIRAHKIYNIKVGTPLAMDMIKSTYPPSSGKFRPGVEHVMISLDFALFRPGNSTYKDKKSGLVYTNLLDQMLDSVIFGMKKLGYSHIRLGIAETGWPNGGDVDEPGANIHNAAVYLRNLVQKMTSVPPTGTPARRGADMPTFIFSLYNENQKLGRGSERNWGLLNSSGKPMYELDLTGKQTGSSCWDPLTGKLWCVVAKQMNIPEVPINATSLFCGQGNGTCDALKPEGECYKALMPRDHANYAFSSYWAMFWRTGAT</sequence>
<evidence type="ECO:0000313" key="9">
    <source>
        <dbReference type="EMBL" id="GAA0138891.1"/>
    </source>
</evidence>
<keyword evidence="2" id="KW-0732">Signal</keyword>
<keyword evidence="3" id="KW-0378">Hydrolase</keyword>
<gene>
    <name evidence="9" type="ORF">LIER_00549</name>
</gene>
<evidence type="ECO:0000256" key="4">
    <source>
        <dbReference type="ARBA" id="ARBA00023157"/>
    </source>
</evidence>
<accession>A0AAV3NKA5</accession>
<dbReference type="GO" id="GO:0004553">
    <property type="term" value="F:hydrolase activity, hydrolyzing O-glycosyl compounds"/>
    <property type="evidence" value="ECO:0007669"/>
    <property type="project" value="InterPro"/>
</dbReference>
<keyword evidence="7" id="KW-0812">Transmembrane</keyword>
<evidence type="ECO:0000256" key="1">
    <source>
        <dbReference type="ARBA" id="ARBA00008773"/>
    </source>
</evidence>
<reference evidence="9 10" key="1">
    <citation type="submission" date="2024-01" db="EMBL/GenBank/DDBJ databases">
        <title>The complete chloroplast genome sequence of Lithospermum erythrorhizon: insights into the phylogenetic relationship among Boraginaceae species and the maternal lineages of purple gromwells.</title>
        <authorList>
            <person name="Okada T."/>
            <person name="Watanabe K."/>
        </authorList>
    </citation>
    <scope>NUCLEOTIDE SEQUENCE [LARGE SCALE GENOMIC DNA]</scope>
</reference>
<keyword evidence="7" id="KW-0472">Membrane</keyword>
<organism evidence="9 10">
    <name type="scientific">Lithospermum erythrorhizon</name>
    <name type="common">Purple gromwell</name>
    <name type="synonym">Lithospermum officinale var. erythrorhizon</name>
    <dbReference type="NCBI Taxonomy" id="34254"/>
    <lineage>
        <taxon>Eukaryota</taxon>
        <taxon>Viridiplantae</taxon>
        <taxon>Streptophyta</taxon>
        <taxon>Embryophyta</taxon>
        <taxon>Tracheophyta</taxon>
        <taxon>Spermatophyta</taxon>
        <taxon>Magnoliopsida</taxon>
        <taxon>eudicotyledons</taxon>
        <taxon>Gunneridae</taxon>
        <taxon>Pentapetalae</taxon>
        <taxon>asterids</taxon>
        <taxon>lamiids</taxon>
        <taxon>Boraginales</taxon>
        <taxon>Boraginaceae</taxon>
        <taxon>Boraginoideae</taxon>
        <taxon>Lithospermeae</taxon>
        <taxon>Lithospermum</taxon>
    </lineage>
</organism>
<keyword evidence="7" id="KW-1133">Transmembrane helix</keyword>
<evidence type="ECO:0000256" key="5">
    <source>
        <dbReference type="ARBA" id="ARBA00023295"/>
    </source>
</evidence>
<name>A0AAV3NKA5_LITER</name>
<feature type="transmembrane region" description="Helical" evidence="7">
    <location>
        <begin position="12"/>
        <end position="31"/>
    </location>
</feature>
<dbReference type="AlphaFoldDB" id="A0AAV3NKA5"/>
<evidence type="ECO:0000259" key="8">
    <source>
        <dbReference type="Pfam" id="PF07983"/>
    </source>
</evidence>
<dbReference type="Gene3D" id="3.20.20.80">
    <property type="entry name" value="Glycosidases"/>
    <property type="match status" value="2"/>
</dbReference>
<evidence type="ECO:0000313" key="10">
    <source>
        <dbReference type="Proteomes" id="UP001454036"/>
    </source>
</evidence>
<dbReference type="GO" id="GO:0005975">
    <property type="term" value="P:carbohydrate metabolic process"/>
    <property type="evidence" value="ECO:0007669"/>
    <property type="project" value="InterPro"/>
</dbReference>
<evidence type="ECO:0000256" key="3">
    <source>
        <dbReference type="ARBA" id="ARBA00022801"/>
    </source>
</evidence>
<dbReference type="Pfam" id="PF07983">
    <property type="entry name" value="X8"/>
    <property type="match status" value="1"/>
</dbReference>
<dbReference type="Pfam" id="PF00332">
    <property type="entry name" value="Glyco_hydro_17"/>
    <property type="match status" value="2"/>
</dbReference>
<keyword evidence="5" id="KW-0326">Glycosidase</keyword>
<evidence type="ECO:0000256" key="2">
    <source>
        <dbReference type="ARBA" id="ARBA00022729"/>
    </source>
</evidence>
<evidence type="ECO:0000256" key="7">
    <source>
        <dbReference type="SAM" id="Phobius"/>
    </source>
</evidence>
<protein>
    <submittedName>
        <fullName evidence="9">Glucosidase</fullName>
    </submittedName>
</protein>
<dbReference type="InterPro" id="IPR012946">
    <property type="entry name" value="X8"/>
</dbReference>
<comment type="similarity">
    <text evidence="1 6">Belongs to the glycosyl hydrolase 17 family.</text>
</comment>
<keyword evidence="4" id="KW-1015">Disulfide bond</keyword>
<keyword evidence="10" id="KW-1185">Reference proteome</keyword>
<dbReference type="InterPro" id="IPR017853">
    <property type="entry name" value="GH"/>
</dbReference>
<dbReference type="InterPro" id="IPR000490">
    <property type="entry name" value="Glyco_hydro_17"/>
</dbReference>
<evidence type="ECO:0000256" key="6">
    <source>
        <dbReference type="RuleBase" id="RU004335"/>
    </source>
</evidence>
<comment type="caution">
    <text evidence="9">The sequence shown here is derived from an EMBL/GenBank/DDBJ whole genome shotgun (WGS) entry which is preliminary data.</text>
</comment>